<feature type="transmembrane region" description="Helical" evidence="1">
    <location>
        <begin position="12"/>
        <end position="39"/>
    </location>
</feature>
<keyword evidence="3" id="KW-1185">Reference proteome</keyword>
<organism evidence="2 3">
    <name type="scientific">Sphingobacterium deserti</name>
    <dbReference type="NCBI Taxonomy" id="1229276"/>
    <lineage>
        <taxon>Bacteria</taxon>
        <taxon>Pseudomonadati</taxon>
        <taxon>Bacteroidota</taxon>
        <taxon>Sphingobacteriia</taxon>
        <taxon>Sphingobacteriales</taxon>
        <taxon>Sphingobacteriaceae</taxon>
        <taxon>Sphingobacterium</taxon>
    </lineage>
</organism>
<reference evidence="2 3" key="2">
    <citation type="journal article" date="2015" name="PLoS ONE">
        <title>Whole-Genome Optical Mapping and Finished Genome Sequence of Sphingobacterium deserti sp. nov., a New Species Isolated from the Western Desert of China.</title>
        <authorList>
            <person name="Teng C."/>
            <person name="Zhou Z."/>
            <person name="Molnar I."/>
            <person name="Li X."/>
            <person name="Tang R."/>
            <person name="Chen M."/>
            <person name="Wang L."/>
            <person name="Su S."/>
            <person name="Zhang W."/>
            <person name="Lin M."/>
        </authorList>
    </citation>
    <scope>NUCLEOTIDE SEQUENCE [LARGE SCALE GENOMIC DNA]</scope>
    <source>
        <strain evidence="3">ACCC05744</strain>
    </source>
</reference>
<dbReference type="PATRIC" id="fig|1229276.3.peg.3351"/>
<gene>
    <name evidence="2" type="ORF">DI53_3241</name>
</gene>
<sequence length="52" mass="5806">MGFAHKFNSLSINYVSIAIGLTAMLIALSYFVIKCIIYYKKLTAKKGEKSES</sequence>
<comment type="caution">
    <text evidence="2">The sequence shown here is derived from an EMBL/GenBank/DDBJ whole genome shotgun (WGS) entry which is preliminary data.</text>
</comment>
<keyword evidence="1" id="KW-1133">Transmembrane helix</keyword>
<name>A0A0B8T5N8_9SPHI</name>
<proteinExistence type="predicted"/>
<dbReference type="EMBL" id="JJMU01000061">
    <property type="protein sequence ID" value="KGE13024.1"/>
    <property type="molecule type" value="Genomic_DNA"/>
</dbReference>
<dbReference type="AlphaFoldDB" id="A0A0B8T5N8"/>
<accession>A0A0B8T5N8</accession>
<evidence type="ECO:0000313" key="2">
    <source>
        <dbReference type="EMBL" id="KGE13024.1"/>
    </source>
</evidence>
<keyword evidence="1" id="KW-0472">Membrane</keyword>
<evidence type="ECO:0000256" key="1">
    <source>
        <dbReference type="SAM" id="Phobius"/>
    </source>
</evidence>
<evidence type="ECO:0000313" key="3">
    <source>
        <dbReference type="Proteomes" id="UP000031802"/>
    </source>
</evidence>
<keyword evidence="1" id="KW-0812">Transmembrane</keyword>
<dbReference type="Proteomes" id="UP000031802">
    <property type="component" value="Unassembled WGS sequence"/>
</dbReference>
<protein>
    <submittedName>
        <fullName evidence="2">Uncharacterized protein</fullName>
    </submittedName>
</protein>
<reference evidence="3" key="1">
    <citation type="submission" date="2014-04" db="EMBL/GenBank/DDBJ databases">
        <title>Whole-Genome optical mapping and complete genome sequence of Sphingobacterium deserti sp. nov., a new spaces isolated from desert in the west of China.</title>
        <authorList>
            <person name="Teng C."/>
            <person name="Zhou Z."/>
            <person name="Li X."/>
            <person name="Chen M."/>
            <person name="Lin M."/>
            <person name="Wang L."/>
            <person name="Su S."/>
            <person name="Zhang C."/>
            <person name="Zhang W."/>
        </authorList>
    </citation>
    <scope>NUCLEOTIDE SEQUENCE [LARGE SCALE GENOMIC DNA]</scope>
    <source>
        <strain evidence="3">ACCC05744</strain>
    </source>
</reference>